<dbReference type="SUPFAM" id="SSF55073">
    <property type="entry name" value="Nucleotide cyclase"/>
    <property type="match status" value="1"/>
</dbReference>
<evidence type="ECO:0000259" key="1">
    <source>
        <dbReference type="PROSITE" id="PS50887"/>
    </source>
</evidence>
<dbReference type="RefSeq" id="WP_168115540.1">
    <property type="nucleotide sequence ID" value="NZ_BOON01000022.1"/>
</dbReference>
<evidence type="ECO:0000313" key="2">
    <source>
        <dbReference type="EMBL" id="GII22920.1"/>
    </source>
</evidence>
<evidence type="ECO:0000313" key="3">
    <source>
        <dbReference type="Proteomes" id="UP000599074"/>
    </source>
</evidence>
<dbReference type="SUPFAM" id="SSF55781">
    <property type="entry name" value="GAF domain-like"/>
    <property type="match status" value="2"/>
</dbReference>
<dbReference type="InterPro" id="IPR043128">
    <property type="entry name" value="Rev_trsase/Diguanyl_cyclase"/>
</dbReference>
<dbReference type="PROSITE" id="PS50887">
    <property type="entry name" value="GGDEF"/>
    <property type="match status" value="1"/>
</dbReference>
<proteinExistence type="predicted"/>
<dbReference type="EMBL" id="BOON01000022">
    <property type="protein sequence ID" value="GII22920.1"/>
    <property type="molecule type" value="Genomic_DNA"/>
</dbReference>
<dbReference type="GO" id="GO:0052621">
    <property type="term" value="F:diguanylate cyclase activity"/>
    <property type="evidence" value="ECO:0007669"/>
    <property type="project" value="TreeGrafter"/>
</dbReference>
<organism evidence="2 3">
    <name type="scientific">Planosporangium mesophilum</name>
    <dbReference type="NCBI Taxonomy" id="689768"/>
    <lineage>
        <taxon>Bacteria</taxon>
        <taxon>Bacillati</taxon>
        <taxon>Actinomycetota</taxon>
        <taxon>Actinomycetes</taxon>
        <taxon>Micromonosporales</taxon>
        <taxon>Micromonosporaceae</taxon>
        <taxon>Planosporangium</taxon>
    </lineage>
</organism>
<sequence>MGHDQAIGRNTLLGLLRGAGGTASEQITRALEVLLEELRMEVAFVGEFHDGQRVVTHSASVPGSLTVPVGMTQPVEETLCHLIATGALEPLVPDATTHPVISAHPAARLGIGAHAGVPLYSGARIVGTLCCASRTARESLNERDTETLRALSAYIGELLTGPAAADPQTAPVDLSRLSSAVAGGQDLEGLTRPLLELIRQVTHLDTAFFSFVDWEAEEQRVTYSLNANPGEMNIPEGISAPWSDTLCRRAIEQGRPLTSNVPEIWGESQVARALGIVTYLTVPVLDAHGAVVGTLCGASGKSKEVDPRHVASMEMFARLIADQLAREAARSAELARMAALEERMSKLRELAERDPLTGLLNRAGIQSWLATALLELHPDVEQLAVAFVDVDRFKHVNDSHGHSIGDEVLRRLASSLGTTGRTGDLYGRLAGDEFVVAGMLPPTPAALAAWTGRLRRAAVVEVGDVHVTASVGAVGISDPELTTNEVLHRADEAMYRAKAASRADAVKYRADAA</sequence>
<dbReference type="NCBIfam" id="TIGR00254">
    <property type="entry name" value="GGDEF"/>
    <property type="match status" value="1"/>
</dbReference>
<feature type="domain" description="GGDEF" evidence="1">
    <location>
        <begin position="381"/>
        <end position="510"/>
    </location>
</feature>
<dbReference type="Gene3D" id="3.30.70.270">
    <property type="match status" value="1"/>
</dbReference>
<comment type="caution">
    <text evidence="2">The sequence shown here is derived from an EMBL/GenBank/DDBJ whole genome shotgun (WGS) entry which is preliminary data.</text>
</comment>
<dbReference type="InterPro" id="IPR029787">
    <property type="entry name" value="Nucleotide_cyclase"/>
</dbReference>
<keyword evidence="3" id="KW-1185">Reference proteome</keyword>
<accession>A0A8J3TK88</accession>
<dbReference type="Pfam" id="PF00990">
    <property type="entry name" value="GGDEF"/>
    <property type="match status" value="1"/>
</dbReference>
<dbReference type="PANTHER" id="PTHR45138">
    <property type="entry name" value="REGULATORY COMPONENTS OF SENSORY TRANSDUCTION SYSTEM"/>
    <property type="match status" value="1"/>
</dbReference>
<dbReference type="PANTHER" id="PTHR45138:SF9">
    <property type="entry name" value="DIGUANYLATE CYCLASE DGCM-RELATED"/>
    <property type="match status" value="1"/>
</dbReference>
<dbReference type="AlphaFoldDB" id="A0A8J3TK88"/>
<dbReference type="InterPro" id="IPR050469">
    <property type="entry name" value="Diguanylate_Cyclase"/>
</dbReference>
<name>A0A8J3TK88_9ACTN</name>
<reference evidence="2" key="1">
    <citation type="submission" date="2021-01" db="EMBL/GenBank/DDBJ databases">
        <title>Whole genome shotgun sequence of Planosporangium mesophilum NBRC 109066.</title>
        <authorList>
            <person name="Komaki H."/>
            <person name="Tamura T."/>
        </authorList>
    </citation>
    <scope>NUCLEOTIDE SEQUENCE</scope>
    <source>
        <strain evidence="2">NBRC 109066</strain>
    </source>
</reference>
<dbReference type="CDD" id="cd01949">
    <property type="entry name" value="GGDEF"/>
    <property type="match status" value="1"/>
</dbReference>
<dbReference type="InterPro" id="IPR029016">
    <property type="entry name" value="GAF-like_dom_sf"/>
</dbReference>
<dbReference type="Gene3D" id="3.30.450.40">
    <property type="match status" value="2"/>
</dbReference>
<dbReference type="SMART" id="SM00267">
    <property type="entry name" value="GGDEF"/>
    <property type="match status" value="1"/>
</dbReference>
<dbReference type="InterPro" id="IPR003018">
    <property type="entry name" value="GAF"/>
</dbReference>
<dbReference type="Pfam" id="PF13185">
    <property type="entry name" value="GAF_2"/>
    <property type="match status" value="2"/>
</dbReference>
<gene>
    <name evidence="2" type="ORF">Pme01_25170</name>
</gene>
<protein>
    <recommendedName>
        <fullName evidence="1">GGDEF domain-containing protein</fullName>
    </recommendedName>
</protein>
<dbReference type="InterPro" id="IPR000160">
    <property type="entry name" value="GGDEF_dom"/>
</dbReference>
<dbReference type="SMART" id="SM00065">
    <property type="entry name" value="GAF"/>
    <property type="match status" value="2"/>
</dbReference>
<dbReference type="Proteomes" id="UP000599074">
    <property type="component" value="Unassembled WGS sequence"/>
</dbReference>